<proteinExistence type="predicted"/>
<protein>
    <recommendedName>
        <fullName evidence="3">THUMP domain-containing protein</fullName>
    </recommendedName>
</protein>
<dbReference type="Pfam" id="PF02926">
    <property type="entry name" value="THUMP"/>
    <property type="match status" value="1"/>
</dbReference>
<dbReference type="PANTHER" id="PTHR13452:SF10">
    <property type="entry name" value="THUMP DOMAIN-CONTAINING PROTEIN 1"/>
    <property type="match status" value="1"/>
</dbReference>
<reference evidence="4" key="1">
    <citation type="submission" date="2021-01" db="EMBL/GenBank/DDBJ databases">
        <title>Adiantum capillus-veneris genome.</title>
        <authorList>
            <person name="Fang Y."/>
            <person name="Liao Q."/>
        </authorList>
    </citation>
    <scope>NUCLEOTIDE SEQUENCE</scope>
    <source>
        <strain evidence="4">H3</strain>
        <tissue evidence="4">Leaf</tissue>
    </source>
</reference>
<dbReference type="Gene3D" id="3.30.2300.10">
    <property type="entry name" value="THUMP superfamily"/>
    <property type="match status" value="1"/>
</dbReference>
<evidence type="ECO:0000313" key="5">
    <source>
        <dbReference type="Proteomes" id="UP000886520"/>
    </source>
</evidence>
<dbReference type="PROSITE" id="PS51165">
    <property type="entry name" value="THUMP"/>
    <property type="match status" value="1"/>
</dbReference>
<feature type="region of interest" description="Disordered" evidence="2">
    <location>
        <begin position="1"/>
        <end position="32"/>
    </location>
</feature>
<accession>A0A9D4V0D9</accession>
<feature type="domain" description="THUMP" evidence="3">
    <location>
        <begin position="215"/>
        <end position="326"/>
    </location>
</feature>
<name>A0A9D4V0D9_ADICA</name>
<feature type="compositionally biased region" description="Acidic residues" evidence="2">
    <location>
        <begin position="134"/>
        <end position="143"/>
    </location>
</feature>
<dbReference type="GO" id="GO:0003723">
    <property type="term" value="F:RNA binding"/>
    <property type="evidence" value="ECO:0007669"/>
    <property type="project" value="UniProtKB-UniRule"/>
</dbReference>
<feature type="compositionally biased region" description="Polar residues" evidence="2">
    <location>
        <begin position="1"/>
        <end position="10"/>
    </location>
</feature>
<feature type="compositionally biased region" description="Basic residues" evidence="2">
    <location>
        <begin position="11"/>
        <end position="28"/>
    </location>
</feature>
<dbReference type="FunFam" id="3.30.2300.10:FF:000001">
    <property type="entry name" value="THUMP domain-containing protein 1"/>
    <property type="match status" value="1"/>
</dbReference>
<evidence type="ECO:0000313" key="4">
    <source>
        <dbReference type="EMBL" id="KAI5077339.1"/>
    </source>
</evidence>
<feature type="compositionally biased region" description="Basic and acidic residues" evidence="2">
    <location>
        <begin position="98"/>
        <end position="112"/>
    </location>
</feature>
<dbReference type="AlphaFoldDB" id="A0A9D4V0D9"/>
<dbReference type="InterPro" id="IPR040183">
    <property type="entry name" value="THUMPD1-like"/>
</dbReference>
<gene>
    <name evidence="4" type="ORF">GOP47_0007163</name>
</gene>
<dbReference type="OrthoDB" id="367221at2759"/>
<dbReference type="SUPFAM" id="SSF143437">
    <property type="entry name" value="THUMP domain-like"/>
    <property type="match status" value="1"/>
</dbReference>
<evidence type="ECO:0000256" key="2">
    <source>
        <dbReference type="SAM" id="MobiDB-lite"/>
    </source>
</evidence>
<sequence length="351" mass="38604">MAGSPKQSQKFGRKRSSKYASHGPKRRRGLELRSGLRGVLVTCVGGKERISCREAIQVLEQFYDTLGEENAGFNGTKGSLMDKDQQCKSQNNEAPISELHEERQDAGKDKQPESGNSKFRTSDCEEASTSSSEPENEDADEGLTEINSTGGPEGAIKKTNIESLLEEEIAGLRDVKQRRFASVDTGCAGVVFIRMSSSDNADGLIERGPNQVVQAIVANCVSMRKPLTRFCLRFLPIEVTCYASAEEVKKMADPCLSRHFPVVEKDKAFKFAIVYEARANSSLDRMEMINTVAKLVAPPHSVDLKNPDKTVLVQVVKTVCAIGVVSNYKQNAKYNIRELTSSKQESKASIQ</sequence>
<dbReference type="EMBL" id="JABFUD020000007">
    <property type="protein sequence ID" value="KAI5077339.1"/>
    <property type="molecule type" value="Genomic_DNA"/>
</dbReference>
<keyword evidence="1" id="KW-0694">RNA-binding</keyword>
<dbReference type="Proteomes" id="UP000886520">
    <property type="component" value="Chromosome 7"/>
</dbReference>
<organism evidence="4 5">
    <name type="scientific">Adiantum capillus-veneris</name>
    <name type="common">Maidenhair fern</name>
    <dbReference type="NCBI Taxonomy" id="13818"/>
    <lineage>
        <taxon>Eukaryota</taxon>
        <taxon>Viridiplantae</taxon>
        <taxon>Streptophyta</taxon>
        <taxon>Embryophyta</taxon>
        <taxon>Tracheophyta</taxon>
        <taxon>Polypodiopsida</taxon>
        <taxon>Polypodiidae</taxon>
        <taxon>Polypodiales</taxon>
        <taxon>Pteridineae</taxon>
        <taxon>Pteridaceae</taxon>
        <taxon>Vittarioideae</taxon>
        <taxon>Adiantum</taxon>
    </lineage>
</organism>
<evidence type="ECO:0000256" key="1">
    <source>
        <dbReference type="PROSITE-ProRule" id="PRU00529"/>
    </source>
</evidence>
<dbReference type="InterPro" id="IPR004114">
    <property type="entry name" value="THUMP_dom"/>
</dbReference>
<evidence type="ECO:0000259" key="3">
    <source>
        <dbReference type="PROSITE" id="PS51165"/>
    </source>
</evidence>
<dbReference type="SMART" id="SM00981">
    <property type="entry name" value="THUMP"/>
    <property type="match status" value="1"/>
</dbReference>
<comment type="caution">
    <text evidence="4">The sequence shown here is derived from an EMBL/GenBank/DDBJ whole genome shotgun (WGS) entry which is preliminary data.</text>
</comment>
<dbReference type="PANTHER" id="PTHR13452">
    <property type="entry name" value="THUMP DOMAIN CONTAINING PROTEIN 1-RELATED"/>
    <property type="match status" value="1"/>
</dbReference>
<feature type="region of interest" description="Disordered" evidence="2">
    <location>
        <begin position="74"/>
        <end position="155"/>
    </location>
</feature>
<dbReference type="GO" id="GO:0006400">
    <property type="term" value="P:tRNA modification"/>
    <property type="evidence" value="ECO:0007669"/>
    <property type="project" value="InterPro"/>
</dbReference>
<keyword evidence="5" id="KW-1185">Reference proteome</keyword>
<dbReference type="CDD" id="cd11717">
    <property type="entry name" value="THUMP_THUMPD1_like"/>
    <property type="match status" value="1"/>
</dbReference>